<reference evidence="1 2" key="1">
    <citation type="journal article" date="2014" name="Int. J. Syst. Evol. Microbiol.">
        <title>Jeotgalibaca dankookensis gen. nov., sp. nov., a member of the family Carnobacteriaceae, isolated from seujeot (Korean traditional food).</title>
        <authorList>
            <person name="Lee D.G."/>
            <person name="Trujillo M.E."/>
            <person name="Kang H."/>
            <person name="Ahn T.Y."/>
        </authorList>
    </citation>
    <scope>NUCLEOTIDE SEQUENCE [LARGE SCALE GENOMIC DNA]</scope>
    <source>
        <strain evidence="1 2">EX-07</strain>
    </source>
</reference>
<evidence type="ECO:0000313" key="2">
    <source>
        <dbReference type="Proteomes" id="UP000188993"/>
    </source>
</evidence>
<dbReference type="Proteomes" id="UP000188993">
    <property type="component" value="Chromosome"/>
</dbReference>
<dbReference type="STRING" id="708126.BW727_101538"/>
<accession>A0A1S6IQS5</accession>
<dbReference type="EMBL" id="CP019728">
    <property type="protein sequence ID" value="AQS53905.1"/>
    <property type="molecule type" value="Genomic_DNA"/>
</dbReference>
<organism evidence="1 2">
    <name type="scientific">Jeotgalibaca dankookensis</name>
    <dbReference type="NCBI Taxonomy" id="708126"/>
    <lineage>
        <taxon>Bacteria</taxon>
        <taxon>Bacillati</taxon>
        <taxon>Bacillota</taxon>
        <taxon>Bacilli</taxon>
        <taxon>Lactobacillales</taxon>
        <taxon>Carnobacteriaceae</taxon>
        <taxon>Jeotgalibaca</taxon>
    </lineage>
</organism>
<sequence length="180" mass="20451">MALISSDIVLNGKHASIARALIENSVYQSGADLFVEAALIGIYFGKKSEIDLEINDRLEVSRTYFQRRSQLENILFIFLQHEKVYQGRALTAAQVFNIDDSTVETKTLLEEIKAHALYGIEKIGENYSTLLEKTSKELVIDVLLDENLTAPELLSEKVEEDKKLFLKQETDEEIEDILNI</sequence>
<name>A0A1S6IQS5_9LACT</name>
<dbReference type="AlphaFoldDB" id="A0A1S6IQS5"/>
<proteinExistence type="predicted"/>
<dbReference type="RefSeq" id="WP_062469911.1">
    <property type="nucleotide sequence ID" value="NZ_BBYN01000015.1"/>
</dbReference>
<gene>
    <name evidence="1" type="ORF">BW727_101538</name>
</gene>
<evidence type="ECO:0000313" key="1">
    <source>
        <dbReference type="EMBL" id="AQS53905.1"/>
    </source>
</evidence>
<keyword evidence="2" id="KW-1185">Reference proteome</keyword>
<dbReference type="KEGG" id="jda:BW727_101538"/>
<protein>
    <submittedName>
        <fullName evidence="1">Uncharacterized protein</fullName>
    </submittedName>
</protein>